<evidence type="ECO:0000313" key="3">
    <source>
        <dbReference type="Proteomes" id="UP000471435"/>
    </source>
</evidence>
<dbReference type="RefSeq" id="WP_160729131.1">
    <property type="nucleotide sequence ID" value="NZ_WTYP01000001.1"/>
</dbReference>
<sequence>MRKYVLLAAGAAAIMAAPLSAAPENKPVNAAEQIRNDNCIVRGAVDQPYQLDANCDAKITNKRNQDGVLVYQVYRDKGTLQPGQEIDTAFNFREDSMIGNYECTTTETATPGGQYRSYRHCRLAD</sequence>
<organism evidence="2 3">
    <name type="scientific">Pontixanthobacter luteolus</name>
    <dbReference type="NCBI Taxonomy" id="295089"/>
    <lineage>
        <taxon>Bacteria</taxon>
        <taxon>Pseudomonadati</taxon>
        <taxon>Pseudomonadota</taxon>
        <taxon>Alphaproteobacteria</taxon>
        <taxon>Sphingomonadales</taxon>
        <taxon>Erythrobacteraceae</taxon>
        <taxon>Pontixanthobacter</taxon>
    </lineage>
</organism>
<reference evidence="2 3" key="1">
    <citation type="submission" date="2019-12" db="EMBL/GenBank/DDBJ databases">
        <title>Genomic-based taxomic classification of the family Erythrobacteraceae.</title>
        <authorList>
            <person name="Xu L."/>
        </authorList>
    </citation>
    <scope>NUCLEOTIDE SEQUENCE [LARGE SCALE GENOMIC DNA]</scope>
    <source>
        <strain evidence="2 3">SW-109</strain>
    </source>
</reference>
<name>A0A6I4UWA1_9SPHN</name>
<keyword evidence="1" id="KW-0732">Signal</keyword>
<evidence type="ECO:0000313" key="2">
    <source>
        <dbReference type="EMBL" id="MXP45823.1"/>
    </source>
</evidence>
<comment type="caution">
    <text evidence="2">The sequence shown here is derived from an EMBL/GenBank/DDBJ whole genome shotgun (WGS) entry which is preliminary data.</text>
</comment>
<dbReference type="OrthoDB" id="7427664at2"/>
<proteinExistence type="predicted"/>
<keyword evidence="3" id="KW-1185">Reference proteome</keyword>
<feature type="signal peptide" evidence="1">
    <location>
        <begin position="1"/>
        <end position="21"/>
    </location>
</feature>
<dbReference type="AlphaFoldDB" id="A0A6I4UWA1"/>
<protein>
    <submittedName>
        <fullName evidence="2">Uncharacterized protein</fullName>
    </submittedName>
</protein>
<accession>A0A6I4UWA1</accession>
<dbReference type="Proteomes" id="UP000471435">
    <property type="component" value="Unassembled WGS sequence"/>
</dbReference>
<gene>
    <name evidence="2" type="ORF">GRI43_00255</name>
</gene>
<feature type="chain" id="PRO_5026210592" evidence="1">
    <location>
        <begin position="22"/>
        <end position="125"/>
    </location>
</feature>
<evidence type="ECO:0000256" key="1">
    <source>
        <dbReference type="SAM" id="SignalP"/>
    </source>
</evidence>
<dbReference type="EMBL" id="WTYP01000001">
    <property type="protein sequence ID" value="MXP45823.1"/>
    <property type="molecule type" value="Genomic_DNA"/>
</dbReference>